<accession>A0ABZ0W8B2</accession>
<dbReference type="Pfam" id="PF04264">
    <property type="entry name" value="YceI"/>
    <property type="match status" value="1"/>
</dbReference>
<keyword evidence="1" id="KW-0732">Signal</keyword>
<feature type="chain" id="PRO_5047431646" evidence="1">
    <location>
        <begin position="21"/>
        <end position="182"/>
    </location>
</feature>
<evidence type="ECO:0000259" key="2">
    <source>
        <dbReference type="Pfam" id="PF04264"/>
    </source>
</evidence>
<dbReference type="InterPro" id="IPR036761">
    <property type="entry name" value="TTHA0802/YceI-like_sf"/>
</dbReference>
<proteinExistence type="predicted"/>
<gene>
    <name evidence="3" type="ORF">U0035_03375</name>
</gene>
<dbReference type="RefSeq" id="WP_114792932.1">
    <property type="nucleotide sequence ID" value="NZ_CP139960.1"/>
</dbReference>
<dbReference type="Gene3D" id="2.40.128.110">
    <property type="entry name" value="Lipid/polyisoprenoid-binding, YceI-like"/>
    <property type="match status" value="1"/>
</dbReference>
<dbReference type="Proteomes" id="UP001325680">
    <property type="component" value="Chromosome"/>
</dbReference>
<evidence type="ECO:0000313" key="4">
    <source>
        <dbReference type="Proteomes" id="UP001325680"/>
    </source>
</evidence>
<keyword evidence="4" id="KW-1185">Reference proteome</keyword>
<dbReference type="EMBL" id="CP139960">
    <property type="protein sequence ID" value="WQD39189.1"/>
    <property type="molecule type" value="Genomic_DNA"/>
</dbReference>
<protein>
    <submittedName>
        <fullName evidence="3">YceI family protein</fullName>
    </submittedName>
</protein>
<reference evidence="3 4" key="1">
    <citation type="submission" date="2023-12" db="EMBL/GenBank/DDBJ databases">
        <title>Genome sequencing and assembly of bacterial species from a model synthetic community.</title>
        <authorList>
            <person name="Hogle S.L."/>
        </authorList>
    </citation>
    <scope>NUCLEOTIDE SEQUENCE [LARGE SCALE GENOMIC DNA]</scope>
    <source>
        <strain evidence="3 4">HAMBI_3031</strain>
    </source>
</reference>
<dbReference type="InterPro" id="IPR007372">
    <property type="entry name" value="Lipid/polyisoprenoid-bd_YceI"/>
</dbReference>
<evidence type="ECO:0000313" key="3">
    <source>
        <dbReference type="EMBL" id="WQD39189.1"/>
    </source>
</evidence>
<feature type="signal peptide" evidence="1">
    <location>
        <begin position="1"/>
        <end position="20"/>
    </location>
</feature>
<dbReference type="PANTHER" id="PTHR34406:SF1">
    <property type="entry name" value="PROTEIN YCEI"/>
    <property type="match status" value="1"/>
</dbReference>
<organism evidence="3 4">
    <name type="scientific">Niabella yanshanensis</name>
    <dbReference type="NCBI Taxonomy" id="577386"/>
    <lineage>
        <taxon>Bacteria</taxon>
        <taxon>Pseudomonadati</taxon>
        <taxon>Bacteroidota</taxon>
        <taxon>Chitinophagia</taxon>
        <taxon>Chitinophagales</taxon>
        <taxon>Chitinophagaceae</taxon>
        <taxon>Niabella</taxon>
    </lineage>
</organism>
<sequence length="182" mass="19897">MKKIVTLFTVILFTAYPAFAQKYFTKTGIISFSAGTSLEDIDAVNKSATSVMDAATGKIEFAVLIRGFEFKRALMQEHFNENYMESSKYPKAVFKGNIVEAIPFNKPGTYTATVKGILEMHGVKKETTAKGTIKVSAASIQAVSRFSVNTSDFNISIPGVVKDKVSPVVNISVNCNYTLLNQ</sequence>
<name>A0ABZ0W8B2_9BACT</name>
<evidence type="ECO:0000256" key="1">
    <source>
        <dbReference type="SAM" id="SignalP"/>
    </source>
</evidence>
<feature type="domain" description="Lipid/polyisoprenoid-binding YceI-like" evidence="2">
    <location>
        <begin position="49"/>
        <end position="174"/>
    </location>
</feature>
<dbReference type="SUPFAM" id="SSF101874">
    <property type="entry name" value="YceI-like"/>
    <property type="match status" value="1"/>
</dbReference>
<dbReference type="PANTHER" id="PTHR34406">
    <property type="entry name" value="PROTEIN YCEI"/>
    <property type="match status" value="1"/>
</dbReference>